<evidence type="ECO:0000313" key="2">
    <source>
        <dbReference type="Proteomes" id="UP001219525"/>
    </source>
</evidence>
<dbReference type="Proteomes" id="UP001219525">
    <property type="component" value="Unassembled WGS sequence"/>
</dbReference>
<name>A0AAD6XXG2_9AGAR</name>
<proteinExistence type="predicted"/>
<comment type="caution">
    <text evidence="1">The sequence shown here is derived from an EMBL/GenBank/DDBJ whole genome shotgun (WGS) entry which is preliminary data.</text>
</comment>
<accession>A0AAD6XXG2</accession>
<reference evidence="1" key="1">
    <citation type="submission" date="2023-03" db="EMBL/GenBank/DDBJ databases">
        <title>Massive genome expansion in bonnet fungi (Mycena s.s.) driven by repeated elements and novel gene families across ecological guilds.</title>
        <authorList>
            <consortium name="Lawrence Berkeley National Laboratory"/>
            <person name="Harder C.B."/>
            <person name="Miyauchi S."/>
            <person name="Viragh M."/>
            <person name="Kuo A."/>
            <person name="Thoen E."/>
            <person name="Andreopoulos B."/>
            <person name="Lu D."/>
            <person name="Skrede I."/>
            <person name="Drula E."/>
            <person name="Henrissat B."/>
            <person name="Morin E."/>
            <person name="Kohler A."/>
            <person name="Barry K."/>
            <person name="LaButti K."/>
            <person name="Morin E."/>
            <person name="Salamov A."/>
            <person name="Lipzen A."/>
            <person name="Mereny Z."/>
            <person name="Hegedus B."/>
            <person name="Baldrian P."/>
            <person name="Stursova M."/>
            <person name="Weitz H."/>
            <person name="Taylor A."/>
            <person name="Grigoriev I.V."/>
            <person name="Nagy L.G."/>
            <person name="Martin F."/>
            <person name="Kauserud H."/>
        </authorList>
    </citation>
    <scope>NUCLEOTIDE SEQUENCE</scope>
    <source>
        <strain evidence="1">9144</strain>
    </source>
</reference>
<keyword evidence="2" id="KW-1185">Reference proteome</keyword>
<gene>
    <name evidence="1" type="ORF">GGX14DRAFT_506804</name>
</gene>
<protein>
    <submittedName>
        <fullName evidence="1">Uncharacterized protein</fullName>
    </submittedName>
</protein>
<sequence length="53" mass="5905">MEMQTIFSELLGNFSFALAEDKPDNLFAQLAVTLQPSDPNGQKVVPLRVTRLL</sequence>
<dbReference type="EMBL" id="JARJCW010000131">
    <property type="protein sequence ID" value="KAJ7191580.1"/>
    <property type="molecule type" value="Genomic_DNA"/>
</dbReference>
<organism evidence="1 2">
    <name type="scientific">Mycena pura</name>
    <dbReference type="NCBI Taxonomy" id="153505"/>
    <lineage>
        <taxon>Eukaryota</taxon>
        <taxon>Fungi</taxon>
        <taxon>Dikarya</taxon>
        <taxon>Basidiomycota</taxon>
        <taxon>Agaricomycotina</taxon>
        <taxon>Agaricomycetes</taxon>
        <taxon>Agaricomycetidae</taxon>
        <taxon>Agaricales</taxon>
        <taxon>Marasmiineae</taxon>
        <taxon>Mycenaceae</taxon>
        <taxon>Mycena</taxon>
    </lineage>
</organism>
<dbReference type="AlphaFoldDB" id="A0AAD6XXG2"/>
<evidence type="ECO:0000313" key="1">
    <source>
        <dbReference type="EMBL" id="KAJ7191580.1"/>
    </source>
</evidence>